<dbReference type="SUPFAM" id="SSF103473">
    <property type="entry name" value="MFS general substrate transporter"/>
    <property type="match status" value="1"/>
</dbReference>
<dbReference type="PANTHER" id="PTHR23502:SF22">
    <property type="entry name" value="MAJOR FACILITATOR SUPERFAMILY (MFS) PROFILE DOMAIN-CONTAINING PROTEIN"/>
    <property type="match status" value="1"/>
</dbReference>
<dbReference type="EMBL" id="MCGR01000028">
    <property type="protein sequence ID" value="ORY78923.1"/>
    <property type="molecule type" value="Genomic_DNA"/>
</dbReference>
<feature type="transmembrane region" description="Helical" evidence="6">
    <location>
        <begin position="403"/>
        <end position="424"/>
    </location>
</feature>
<feature type="transmembrane region" description="Helical" evidence="6">
    <location>
        <begin position="430"/>
        <end position="456"/>
    </location>
</feature>
<comment type="caution">
    <text evidence="7">The sequence shown here is derived from an EMBL/GenBank/DDBJ whole genome shotgun (WGS) entry which is preliminary data.</text>
</comment>
<sequence>MSSDPTPASSIDEKREPAPAADIEGGHLGRTDSEIEKDGGEVQLFRTDAAAAGLKTAADGVTVLLPQPSDDPNDPLNWSSTKKHTILLILAFAAFCGDFQSGAGIPLLSSQAAEWGMTLNDVNKAGNLNVLLLGLGGLVWIPPLYFWGRLPVLFWTQFLGTMMILGSVLVTNFDQYYALRPLTSLFLTASQTIGLTFLKDMFYFHEHARKIGIWIFIFLCSPYCGPFFGGFMVDGLNGEWRPVLWLVFAFSVAILLAVIFLADETWYDRTLAVQPERETGVLARIKKLVGITAFQQRQYKASVAASCLRLGEVCLKPVIWMVFVIYALAFMWAVGINITSSILFATPKAAGGYELPLTKISGLYATPLVALWIGEMFGHWANDAVANWYTRRNKGVFVPECRLFIFFVASFLMIPGLVIVGQALHLQLNIAAVIIGWGMYVVGVMVASVAVTAYVLDCYPSASGEVSALVNLSRTISGFSVGYYQMSWGEKAGFNVSFGIQAAIVAGATILVAILIITGARLRHIGGPLRHSAH</sequence>
<evidence type="ECO:0000256" key="6">
    <source>
        <dbReference type="SAM" id="Phobius"/>
    </source>
</evidence>
<dbReference type="STRING" id="106004.A0A1Y2F4Y9"/>
<evidence type="ECO:0000256" key="2">
    <source>
        <dbReference type="ARBA" id="ARBA00022692"/>
    </source>
</evidence>
<feature type="transmembrane region" description="Helical" evidence="6">
    <location>
        <begin position="364"/>
        <end position="382"/>
    </location>
</feature>
<dbReference type="InterPro" id="IPR036259">
    <property type="entry name" value="MFS_trans_sf"/>
</dbReference>
<evidence type="ECO:0000256" key="3">
    <source>
        <dbReference type="ARBA" id="ARBA00022989"/>
    </source>
</evidence>
<dbReference type="Proteomes" id="UP000193467">
    <property type="component" value="Unassembled WGS sequence"/>
</dbReference>
<feature type="transmembrane region" description="Helical" evidence="6">
    <location>
        <begin position="86"/>
        <end position="108"/>
    </location>
</feature>
<reference evidence="7 8" key="1">
    <citation type="submission" date="2016-07" db="EMBL/GenBank/DDBJ databases">
        <title>Pervasive Adenine N6-methylation of Active Genes in Fungi.</title>
        <authorList>
            <consortium name="DOE Joint Genome Institute"/>
            <person name="Mondo S.J."/>
            <person name="Dannebaum R.O."/>
            <person name="Kuo R.C."/>
            <person name="Labutti K."/>
            <person name="Haridas S."/>
            <person name="Kuo A."/>
            <person name="Salamov A."/>
            <person name="Ahrendt S.R."/>
            <person name="Lipzen A."/>
            <person name="Sullivan W."/>
            <person name="Andreopoulos W.B."/>
            <person name="Clum A."/>
            <person name="Lindquist E."/>
            <person name="Daum C."/>
            <person name="Ramamoorthy G.K."/>
            <person name="Gryganskyi A."/>
            <person name="Culley D."/>
            <person name="Magnuson J.K."/>
            <person name="James T.Y."/>
            <person name="O'Malley M.A."/>
            <person name="Stajich J.E."/>
            <person name="Spatafora J.W."/>
            <person name="Visel A."/>
            <person name="Grigoriev I.V."/>
        </authorList>
    </citation>
    <scope>NUCLEOTIDE SEQUENCE [LARGE SCALE GENOMIC DNA]</scope>
    <source>
        <strain evidence="7 8">62-1032</strain>
    </source>
</reference>
<dbReference type="Gene3D" id="1.20.1250.20">
    <property type="entry name" value="MFS general substrate transporter like domains"/>
    <property type="match status" value="1"/>
</dbReference>
<evidence type="ECO:0000313" key="8">
    <source>
        <dbReference type="Proteomes" id="UP000193467"/>
    </source>
</evidence>
<keyword evidence="3 6" id="KW-1133">Transmembrane helix</keyword>
<keyword evidence="4 6" id="KW-0472">Membrane</keyword>
<evidence type="ECO:0000313" key="7">
    <source>
        <dbReference type="EMBL" id="ORY78923.1"/>
    </source>
</evidence>
<feature type="region of interest" description="Disordered" evidence="5">
    <location>
        <begin position="1"/>
        <end position="40"/>
    </location>
</feature>
<feature type="compositionally biased region" description="Basic and acidic residues" evidence="5">
    <location>
        <begin position="24"/>
        <end position="40"/>
    </location>
</feature>
<keyword evidence="8" id="KW-1185">Reference proteome</keyword>
<evidence type="ECO:0000256" key="5">
    <source>
        <dbReference type="SAM" id="MobiDB-lite"/>
    </source>
</evidence>
<proteinExistence type="predicted"/>
<feature type="transmembrane region" description="Helical" evidence="6">
    <location>
        <begin position="211"/>
        <end position="231"/>
    </location>
</feature>
<comment type="subcellular location">
    <subcellularLocation>
        <location evidence="1">Membrane</location>
        <topology evidence="1">Multi-pass membrane protein</topology>
    </subcellularLocation>
</comment>
<protein>
    <submittedName>
        <fullName evidence="7">Major facilitator superfamily domain-containing protein</fullName>
    </submittedName>
</protein>
<feature type="transmembrane region" description="Helical" evidence="6">
    <location>
        <begin position="177"/>
        <end position="199"/>
    </location>
</feature>
<dbReference type="PANTHER" id="PTHR23502">
    <property type="entry name" value="MAJOR FACILITATOR SUPERFAMILY"/>
    <property type="match status" value="1"/>
</dbReference>
<organism evidence="7 8">
    <name type="scientific">Leucosporidium creatinivorum</name>
    <dbReference type="NCBI Taxonomy" id="106004"/>
    <lineage>
        <taxon>Eukaryota</taxon>
        <taxon>Fungi</taxon>
        <taxon>Dikarya</taxon>
        <taxon>Basidiomycota</taxon>
        <taxon>Pucciniomycotina</taxon>
        <taxon>Microbotryomycetes</taxon>
        <taxon>Leucosporidiales</taxon>
        <taxon>Leucosporidium</taxon>
    </lineage>
</organism>
<dbReference type="GO" id="GO:0005886">
    <property type="term" value="C:plasma membrane"/>
    <property type="evidence" value="ECO:0007669"/>
    <property type="project" value="TreeGrafter"/>
</dbReference>
<feature type="transmembrane region" description="Helical" evidence="6">
    <location>
        <begin position="318"/>
        <end position="344"/>
    </location>
</feature>
<gene>
    <name evidence="7" type="ORF">BCR35DRAFT_332250</name>
</gene>
<dbReference type="OrthoDB" id="2533084at2759"/>
<name>A0A1Y2F4Y9_9BASI</name>
<feature type="transmembrane region" description="Helical" evidence="6">
    <location>
        <begin position="468"/>
        <end position="486"/>
    </location>
</feature>
<feature type="transmembrane region" description="Helical" evidence="6">
    <location>
        <begin position="128"/>
        <end position="147"/>
    </location>
</feature>
<accession>A0A1Y2F4Y9</accession>
<dbReference type="GO" id="GO:0022857">
    <property type="term" value="F:transmembrane transporter activity"/>
    <property type="evidence" value="ECO:0007669"/>
    <property type="project" value="InterPro"/>
</dbReference>
<dbReference type="InterPro" id="IPR011701">
    <property type="entry name" value="MFS"/>
</dbReference>
<dbReference type="AlphaFoldDB" id="A0A1Y2F4Y9"/>
<dbReference type="Pfam" id="PF07690">
    <property type="entry name" value="MFS_1"/>
    <property type="match status" value="1"/>
</dbReference>
<feature type="transmembrane region" description="Helical" evidence="6">
    <location>
        <begin position="152"/>
        <end position="171"/>
    </location>
</feature>
<dbReference type="InParanoid" id="A0A1Y2F4Y9"/>
<evidence type="ECO:0000256" key="4">
    <source>
        <dbReference type="ARBA" id="ARBA00023136"/>
    </source>
</evidence>
<keyword evidence="2 6" id="KW-0812">Transmembrane</keyword>
<evidence type="ECO:0000256" key="1">
    <source>
        <dbReference type="ARBA" id="ARBA00004141"/>
    </source>
</evidence>
<feature type="transmembrane region" description="Helical" evidence="6">
    <location>
        <begin position="243"/>
        <end position="262"/>
    </location>
</feature>
<feature type="transmembrane region" description="Helical" evidence="6">
    <location>
        <begin position="498"/>
        <end position="520"/>
    </location>
</feature>